<evidence type="ECO:0000313" key="3">
    <source>
        <dbReference type="EMBL" id="CUN10253.1"/>
    </source>
</evidence>
<evidence type="ECO:0000256" key="1">
    <source>
        <dbReference type="SAM" id="MobiDB-lite"/>
    </source>
</evidence>
<dbReference type="InterPro" id="IPR024232">
    <property type="entry name" value="SpoIIIAH"/>
</dbReference>
<gene>
    <name evidence="3" type="primary">spoIIIAH</name>
    <name evidence="4" type="ORF">ERS852450_01777</name>
    <name evidence="3" type="ORF">ERS852578_02198</name>
</gene>
<accession>A0A173U592</accession>
<evidence type="ECO:0000313" key="6">
    <source>
        <dbReference type="Proteomes" id="UP000095679"/>
    </source>
</evidence>
<protein>
    <submittedName>
        <fullName evidence="3">Stage III sporulation protein AH</fullName>
    </submittedName>
</protein>
<evidence type="ECO:0000313" key="5">
    <source>
        <dbReference type="Proteomes" id="UP000095390"/>
    </source>
</evidence>
<dbReference type="OrthoDB" id="9789991at2"/>
<dbReference type="InterPro" id="IPR038503">
    <property type="entry name" value="SpoIIIAH_sf"/>
</dbReference>
<evidence type="ECO:0000313" key="4">
    <source>
        <dbReference type="EMBL" id="CUO42727.1"/>
    </source>
</evidence>
<dbReference type="Pfam" id="PF12685">
    <property type="entry name" value="SpoIIIAH"/>
    <property type="match status" value="1"/>
</dbReference>
<name>A0A173U592_9FIRM</name>
<dbReference type="AlphaFoldDB" id="A0A173U592"/>
<evidence type="ECO:0000256" key="2">
    <source>
        <dbReference type="SAM" id="Phobius"/>
    </source>
</evidence>
<dbReference type="RefSeq" id="WP_022169641.1">
    <property type="nucleotide sequence ID" value="NZ_BLYK01000005.1"/>
</dbReference>
<reference evidence="5 6" key="1">
    <citation type="submission" date="2015-09" db="EMBL/GenBank/DDBJ databases">
        <authorList>
            <consortium name="Pathogen Informatics"/>
        </authorList>
    </citation>
    <scope>NUCLEOTIDE SEQUENCE [LARGE SCALE GENOMIC DNA]</scope>
    <source>
        <strain evidence="4 6">2789STDY5834835</strain>
        <strain evidence="3 5">2789STDY5834966</strain>
    </source>
</reference>
<keyword evidence="2" id="KW-1133">Transmembrane helix</keyword>
<proteinExistence type="predicted"/>
<keyword evidence="2" id="KW-0812">Transmembrane</keyword>
<dbReference type="Proteomes" id="UP000095390">
    <property type="component" value="Unassembled WGS sequence"/>
</dbReference>
<feature type="transmembrane region" description="Helical" evidence="2">
    <location>
        <begin position="9"/>
        <end position="27"/>
    </location>
</feature>
<dbReference type="Proteomes" id="UP000095679">
    <property type="component" value="Unassembled WGS sequence"/>
</dbReference>
<dbReference type="EMBL" id="CYYC01000029">
    <property type="protein sequence ID" value="CUN10253.1"/>
    <property type="molecule type" value="Genomic_DNA"/>
</dbReference>
<organism evidence="3 5">
    <name type="scientific">Anaerobutyricum hallii</name>
    <dbReference type="NCBI Taxonomy" id="39488"/>
    <lineage>
        <taxon>Bacteria</taxon>
        <taxon>Bacillati</taxon>
        <taxon>Bacillota</taxon>
        <taxon>Clostridia</taxon>
        <taxon>Lachnospirales</taxon>
        <taxon>Lachnospiraceae</taxon>
        <taxon>Anaerobutyricum</taxon>
    </lineage>
</organism>
<keyword evidence="2" id="KW-0472">Membrane</keyword>
<sequence length="222" mass="23995">MKKIFQKNQIAITALAIMIAVAGYLNFTEQNTSSDGTKKTAGSVETIDTMDISDGDSLIKEKAKASKDVSKSLSKNSSENAKETQTDASSETIGDAVLTQAQVSEYVAGARMEREQTHSKTKESLNEIINSTSVSEDAKKEAVDKLTELADIMEKESATEQLLASKGFEDAVVSIGEDSVDVVLNYEELSSSDRAQIEDIVTRKTGYSVSQLVISKMQTTES</sequence>
<feature type="region of interest" description="Disordered" evidence="1">
    <location>
        <begin position="68"/>
        <end position="94"/>
    </location>
</feature>
<dbReference type="Gene3D" id="1.10.287.4300">
    <property type="entry name" value="Stage III sporulation protein AH-like"/>
    <property type="match status" value="1"/>
</dbReference>
<dbReference type="EMBL" id="CYZL01000014">
    <property type="protein sequence ID" value="CUO42727.1"/>
    <property type="molecule type" value="Genomic_DNA"/>
</dbReference>